<dbReference type="PANTHER" id="PTHR34211:SF3">
    <property type="entry name" value="CALCINEURIN-LIKE METALLO-PHOSPHOESTERASE SUPERFAMILY PROTEIN"/>
    <property type="match status" value="1"/>
</dbReference>
<organism evidence="3 4">
    <name type="scientific">Paractinoplanes atraurantiacus</name>
    <dbReference type="NCBI Taxonomy" id="1036182"/>
    <lineage>
        <taxon>Bacteria</taxon>
        <taxon>Bacillati</taxon>
        <taxon>Actinomycetota</taxon>
        <taxon>Actinomycetes</taxon>
        <taxon>Micromonosporales</taxon>
        <taxon>Micromonosporaceae</taxon>
        <taxon>Paractinoplanes</taxon>
    </lineage>
</organism>
<sequence>MTNGTPSARGRCGGSGVNAGANLSYDGTTVPDVTVDHPQPAPQGQVVPRRPTSMDPRELGFEPKRPVGWLAPLLLLSTGLRALLAILFGAYLDKRELQNSLDGGWFDHSKTADGELWLDYVADLGDGFHATYSVAWLLAQPTLQVGDTTLPRGRLLLMGGDQVYPLASGDGYESRMKGPYRAALPEAPAEGHRPTLFALPGNHDWYDGLTAFLRLFARRKDGHIGGWRTEQRRSYFAVKLPSDWWLFAIDEQFGAYIDDPQLLYFEKAARDLGPEDRVILMTPSPKWVKAADDPKDYDAIDYFVRTIIAPRKATVRVMVSGDLHHYARYGDDDRQLITCGGGGAYLLGTAQLPGEIVVPPEGTLTRNRSVSHTYPFQKSFPDAASSRRMGWGVFHRVPTRNPGFATMLGIINTLTMLAMAGAVAQADIFKRLFSIPLVFMLAVILAGTVLFAQPPGADKPKHARHWILGLLHGFAQIALAAGGTWLWLRLPFHDWSWPGPLVVAAVLYLPVGGFIATQVCALYLLIASRFDVNVNELFAGQGIEDAKSFLRLHIDRDGTLTIHPIGIDKISRKWKADPEGAPDASWLRPAEPLVARRIEEPIQVR</sequence>
<dbReference type="PANTHER" id="PTHR34211">
    <property type="entry name" value="CALCINEURIN-LIKE METALLO-PHOSPHOESTERASE SUPERFAMILY PROTEIN"/>
    <property type="match status" value="1"/>
</dbReference>
<keyword evidence="2" id="KW-0812">Transmembrane</keyword>
<feature type="region of interest" description="Disordered" evidence="1">
    <location>
        <begin position="27"/>
        <end position="53"/>
    </location>
</feature>
<dbReference type="AlphaFoldDB" id="A0A285KHP6"/>
<name>A0A285KHP6_9ACTN</name>
<feature type="transmembrane region" description="Helical" evidence="2">
    <location>
        <begin position="465"/>
        <end position="488"/>
    </location>
</feature>
<dbReference type="Gene3D" id="3.60.21.10">
    <property type="match status" value="1"/>
</dbReference>
<protein>
    <recommendedName>
        <fullName evidence="5">Calcineurin-like phosphoesterase</fullName>
    </recommendedName>
</protein>
<feature type="transmembrane region" description="Helical" evidence="2">
    <location>
        <begin position="404"/>
        <end position="426"/>
    </location>
</feature>
<reference evidence="3 4" key="1">
    <citation type="submission" date="2017-09" db="EMBL/GenBank/DDBJ databases">
        <authorList>
            <person name="Ehlers B."/>
            <person name="Leendertz F.H."/>
        </authorList>
    </citation>
    <scope>NUCLEOTIDE SEQUENCE [LARGE SCALE GENOMIC DNA]</scope>
    <source>
        <strain evidence="3 4">CGMCC 4.6857</strain>
    </source>
</reference>
<gene>
    <name evidence="3" type="ORF">SAMN05421748_13862</name>
</gene>
<keyword evidence="2" id="KW-0472">Membrane</keyword>
<dbReference type="Proteomes" id="UP000219612">
    <property type="component" value="Unassembled WGS sequence"/>
</dbReference>
<dbReference type="InterPro" id="IPR029052">
    <property type="entry name" value="Metallo-depent_PP-like"/>
</dbReference>
<feature type="transmembrane region" description="Helical" evidence="2">
    <location>
        <begin position="500"/>
        <end position="526"/>
    </location>
</feature>
<proteinExistence type="predicted"/>
<evidence type="ECO:0000313" key="3">
    <source>
        <dbReference type="EMBL" id="SNY70811.1"/>
    </source>
</evidence>
<evidence type="ECO:0000256" key="1">
    <source>
        <dbReference type="SAM" id="MobiDB-lite"/>
    </source>
</evidence>
<dbReference type="EMBL" id="OBDY01000038">
    <property type="protein sequence ID" value="SNY70811.1"/>
    <property type="molecule type" value="Genomic_DNA"/>
</dbReference>
<keyword evidence="2" id="KW-1133">Transmembrane helix</keyword>
<dbReference type="SUPFAM" id="SSF56300">
    <property type="entry name" value="Metallo-dependent phosphatases"/>
    <property type="match status" value="1"/>
</dbReference>
<evidence type="ECO:0008006" key="5">
    <source>
        <dbReference type="Google" id="ProtNLM"/>
    </source>
</evidence>
<evidence type="ECO:0000256" key="2">
    <source>
        <dbReference type="SAM" id="Phobius"/>
    </source>
</evidence>
<feature type="transmembrane region" description="Helical" evidence="2">
    <location>
        <begin position="69"/>
        <end position="92"/>
    </location>
</feature>
<keyword evidence="4" id="KW-1185">Reference proteome</keyword>
<accession>A0A285KHP6</accession>
<evidence type="ECO:0000313" key="4">
    <source>
        <dbReference type="Proteomes" id="UP000219612"/>
    </source>
</evidence>
<feature type="transmembrane region" description="Helical" evidence="2">
    <location>
        <begin position="432"/>
        <end position="453"/>
    </location>
</feature>